<organism evidence="4 5">
    <name type="scientific">Candidatus Alloenteromonas pullistercoris</name>
    <dbReference type="NCBI Taxonomy" id="2840785"/>
    <lineage>
        <taxon>Bacteria</taxon>
        <taxon>Bacillati</taxon>
        <taxon>Bacillota</taxon>
        <taxon>Bacillota incertae sedis</taxon>
        <taxon>Candidatus Alloenteromonas</taxon>
    </lineage>
</organism>
<evidence type="ECO:0000259" key="3">
    <source>
        <dbReference type="PROSITE" id="PS50977"/>
    </source>
</evidence>
<dbReference type="AlphaFoldDB" id="A0A9D9DFF1"/>
<evidence type="ECO:0000313" key="5">
    <source>
        <dbReference type="Proteomes" id="UP000823634"/>
    </source>
</evidence>
<dbReference type="InterPro" id="IPR039532">
    <property type="entry name" value="TetR_C_Firmicutes"/>
</dbReference>
<name>A0A9D9DFF1_9FIRM</name>
<sequence length="176" mass="20434">MNAKQKLVETLFDLLTIKSFDDITVSELCRVSKVHRTTFYLYFDNLFELLEEGKEEAMRKIASYYPERKTNVDNYMTMEYLVPYLHFIRDNKSLFLAYFTHGDLLNVKEQYEKGVLNSISIPRSKGTDSKTIDYISSFYIGGIVSIILKWINAGFVETPEEIADVILRAIRSGKNL</sequence>
<accession>A0A9D9DFF1</accession>
<dbReference type="GO" id="GO:0003677">
    <property type="term" value="F:DNA binding"/>
    <property type="evidence" value="ECO:0007669"/>
    <property type="project" value="UniProtKB-UniRule"/>
</dbReference>
<evidence type="ECO:0000313" key="4">
    <source>
        <dbReference type="EMBL" id="MBO8426341.1"/>
    </source>
</evidence>
<dbReference type="PANTHER" id="PTHR43479:SF7">
    <property type="entry name" value="TETR-FAMILY TRANSCRIPTIONAL REGULATOR"/>
    <property type="match status" value="1"/>
</dbReference>
<protein>
    <submittedName>
        <fullName evidence="4">TetR/AcrR family transcriptional regulator</fullName>
    </submittedName>
</protein>
<dbReference type="Pfam" id="PF14278">
    <property type="entry name" value="TetR_C_8"/>
    <property type="match status" value="1"/>
</dbReference>
<dbReference type="InterPro" id="IPR050624">
    <property type="entry name" value="HTH-type_Tx_Regulator"/>
</dbReference>
<evidence type="ECO:0000256" key="1">
    <source>
        <dbReference type="ARBA" id="ARBA00023125"/>
    </source>
</evidence>
<proteinExistence type="predicted"/>
<dbReference type="SUPFAM" id="SSF46689">
    <property type="entry name" value="Homeodomain-like"/>
    <property type="match status" value="1"/>
</dbReference>
<dbReference type="Gene3D" id="1.10.357.10">
    <property type="entry name" value="Tetracycline Repressor, domain 2"/>
    <property type="match status" value="1"/>
</dbReference>
<feature type="DNA-binding region" description="H-T-H motif" evidence="2">
    <location>
        <begin position="24"/>
        <end position="43"/>
    </location>
</feature>
<dbReference type="EMBL" id="JADINA010000022">
    <property type="protein sequence ID" value="MBO8426341.1"/>
    <property type="molecule type" value="Genomic_DNA"/>
</dbReference>
<dbReference type="InterPro" id="IPR009057">
    <property type="entry name" value="Homeodomain-like_sf"/>
</dbReference>
<comment type="caution">
    <text evidence="4">The sequence shown here is derived from an EMBL/GenBank/DDBJ whole genome shotgun (WGS) entry which is preliminary data.</text>
</comment>
<dbReference type="Proteomes" id="UP000823634">
    <property type="component" value="Unassembled WGS sequence"/>
</dbReference>
<gene>
    <name evidence="4" type="ORF">IAC61_03355</name>
</gene>
<dbReference type="InterPro" id="IPR001647">
    <property type="entry name" value="HTH_TetR"/>
</dbReference>
<dbReference type="PANTHER" id="PTHR43479">
    <property type="entry name" value="ACREF/ENVCD OPERON REPRESSOR-RELATED"/>
    <property type="match status" value="1"/>
</dbReference>
<reference evidence="4" key="2">
    <citation type="journal article" date="2021" name="PeerJ">
        <title>Extensive microbial diversity within the chicken gut microbiome revealed by metagenomics and culture.</title>
        <authorList>
            <person name="Gilroy R."/>
            <person name="Ravi A."/>
            <person name="Getino M."/>
            <person name="Pursley I."/>
            <person name="Horton D.L."/>
            <person name="Alikhan N.F."/>
            <person name="Baker D."/>
            <person name="Gharbi K."/>
            <person name="Hall N."/>
            <person name="Watson M."/>
            <person name="Adriaenssens E.M."/>
            <person name="Foster-Nyarko E."/>
            <person name="Jarju S."/>
            <person name="Secka A."/>
            <person name="Antonio M."/>
            <person name="Oren A."/>
            <person name="Chaudhuri R.R."/>
            <person name="La Ragione R."/>
            <person name="Hildebrand F."/>
            <person name="Pallen M.J."/>
        </authorList>
    </citation>
    <scope>NUCLEOTIDE SEQUENCE</scope>
    <source>
        <strain evidence="4">17113</strain>
    </source>
</reference>
<evidence type="ECO:0000256" key="2">
    <source>
        <dbReference type="PROSITE-ProRule" id="PRU00335"/>
    </source>
</evidence>
<feature type="domain" description="HTH tetR-type" evidence="3">
    <location>
        <begin position="1"/>
        <end position="61"/>
    </location>
</feature>
<dbReference type="PROSITE" id="PS50977">
    <property type="entry name" value="HTH_TETR_2"/>
    <property type="match status" value="1"/>
</dbReference>
<reference evidence="4" key="1">
    <citation type="submission" date="2020-10" db="EMBL/GenBank/DDBJ databases">
        <authorList>
            <person name="Gilroy R."/>
        </authorList>
    </citation>
    <scope>NUCLEOTIDE SEQUENCE</scope>
    <source>
        <strain evidence="4">17113</strain>
    </source>
</reference>
<keyword evidence="1 2" id="KW-0238">DNA-binding</keyword>